<protein>
    <submittedName>
        <fullName evidence="1">Uncharacterized protein</fullName>
    </submittedName>
</protein>
<sequence length="160" mass="17579">MEAAASQKAAVLFFGLLLVLIIQACNAQICNVPMGEIFQCRAERESVWVRGERGFQSKPSKSVSDGSNAPNGYHVDDTRLALKNSFPMWDLMACRHAMTVTRLRSGPPPPTAKCSEVISRADLRCLCSHKNSKFLPVLGVDPSLTFQLPAKCKIPYPPQC</sequence>
<evidence type="ECO:0000313" key="2">
    <source>
        <dbReference type="Proteomes" id="UP001062846"/>
    </source>
</evidence>
<dbReference type="EMBL" id="CM046396">
    <property type="protein sequence ID" value="KAI8537801.1"/>
    <property type="molecule type" value="Genomic_DNA"/>
</dbReference>
<keyword evidence="2" id="KW-1185">Reference proteome</keyword>
<proteinExistence type="predicted"/>
<reference evidence="1" key="1">
    <citation type="submission" date="2022-02" db="EMBL/GenBank/DDBJ databases">
        <title>Plant Genome Project.</title>
        <authorList>
            <person name="Zhang R.-G."/>
        </authorList>
    </citation>
    <scope>NUCLEOTIDE SEQUENCE</scope>
    <source>
        <strain evidence="1">AT1</strain>
    </source>
</reference>
<organism evidence="1 2">
    <name type="scientific">Rhododendron molle</name>
    <name type="common">Chinese azalea</name>
    <name type="synonym">Azalea mollis</name>
    <dbReference type="NCBI Taxonomy" id="49168"/>
    <lineage>
        <taxon>Eukaryota</taxon>
        <taxon>Viridiplantae</taxon>
        <taxon>Streptophyta</taxon>
        <taxon>Embryophyta</taxon>
        <taxon>Tracheophyta</taxon>
        <taxon>Spermatophyta</taxon>
        <taxon>Magnoliopsida</taxon>
        <taxon>eudicotyledons</taxon>
        <taxon>Gunneridae</taxon>
        <taxon>Pentapetalae</taxon>
        <taxon>asterids</taxon>
        <taxon>Ericales</taxon>
        <taxon>Ericaceae</taxon>
        <taxon>Ericoideae</taxon>
        <taxon>Rhodoreae</taxon>
        <taxon>Rhododendron</taxon>
    </lineage>
</organism>
<dbReference type="Proteomes" id="UP001062846">
    <property type="component" value="Chromosome 9"/>
</dbReference>
<accession>A0ACC0MB77</accession>
<evidence type="ECO:0000313" key="1">
    <source>
        <dbReference type="EMBL" id="KAI8537801.1"/>
    </source>
</evidence>
<comment type="caution">
    <text evidence="1">The sequence shown here is derived from an EMBL/GenBank/DDBJ whole genome shotgun (WGS) entry which is preliminary data.</text>
</comment>
<gene>
    <name evidence="1" type="ORF">RHMOL_Rhmol09G0052300</name>
</gene>
<name>A0ACC0MB77_RHOML</name>